<comment type="caution">
    <text evidence="2">The sequence shown here is derived from an EMBL/GenBank/DDBJ whole genome shotgun (WGS) entry which is preliminary data.</text>
</comment>
<sequence>MNILSSSICFGDGGLQARNPIPLKIRCILGVLSAKSLVGAKRHPIGGVWKFGEGMRAHLSSSSSDRSSKLRGPSQNSPRVASKRDINITKLNLTLIRIIPPIYGLV</sequence>
<feature type="region of interest" description="Disordered" evidence="1">
    <location>
        <begin position="58"/>
        <end position="83"/>
    </location>
</feature>
<evidence type="ECO:0000313" key="3">
    <source>
        <dbReference type="Proteomes" id="UP000499080"/>
    </source>
</evidence>
<dbReference type="AlphaFoldDB" id="A0A4Y2BJN1"/>
<gene>
    <name evidence="2" type="ORF">AVEN_91509_1</name>
</gene>
<proteinExistence type="predicted"/>
<organism evidence="2 3">
    <name type="scientific">Araneus ventricosus</name>
    <name type="common">Orbweaver spider</name>
    <name type="synonym">Epeira ventricosa</name>
    <dbReference type="NCBI Taxonomy" id="182803"/>
    <lineage>
        <taxon>Eukaryota</taxon>
        <taxon>Metazoa</taxon>
        <taxon>Ecdysozoa</taxon>
        <taxon>Arthropoda</taxon>
        <taxon>Chelicerata</taxon>
        <taxon>Arachnida</taxon>
        <taxon>Araneae</taxon>
        <taxon>Araneomorphae</taxon>
        <taxon>Entelegynae</taxon>
        <taxon>Araneoidea</taxon>
        <taxon>Araneidae</taxon>
        <taxon>Araneus</taxon>
    </lineage>
</organism>
<protein>
    <submittedName>
        <fullName evidence="2">Uncharacterized protein</fullName>
    </submittedName>
</protein>
<dbReference type="Proteomes" id="UP000499080">
    <property type="component" value="Unassembled WGS sequence"/>
</dbReference>
<evidence type="ECO:0000256" key="1">
    <source>
        <dbReference type="SAM" id="MobiDB-lite"/>
    </source>
</evidence>
<reference evidence="2 3" key="1">
    <citation type="journal article" date="2019" name="Sci. Rep.">
        <title>Orb-weaving spider Araneus ventricosus genome elucidates the spidroin gene catalogue.</title>
        <authorList>
            <person name="Kono N."/>
            <person name="Nakamura H."/>
            <person name="Ohtoshi R."/>
            <person name="Moran D.A.P."/>
            <person name="Shinohara A."/>
            <person name="Yoshida Y."/>
            <person name="Fujiwara M."/>
            <person name="Mori M."/>
            <person name="Tomita M."/>
            <person name="Arakawa K."/>
        </authorList>
    </citation>
    <scope>NUCLEOTIDE SEQUENCE [LARGE SCALE GENOMIC DNA]</scope>
</reference>
<dbReference type="EMBL" id="BGPR01000084">
    <property type="protein sequence ID" value="GBL92163.1"/>
    <property type="molecule type" value="Genomic_DNA"/>
</dbReference>
<accession>A0A4Y2BJN1</accession>
<name>A0A4Y2BJN1_ARAVE</name>
<keyword evidence="3" id="KW-1185">Reference proteome</keyword>
<evidence type="ECO:0000313" key="2">
    <source>
        <dbReference type="EMBL" id="GBL92163.1"/>
    </source>
</evidence>